<protein>
    <recommendedName>
        <fullName evidence="4">Rad21/Rec8-like protein N-terminal domain-containing protein</fullName>
    </recommendedName>
</protein>
<evidence type="ECO:0000313" key="6">
    <source>
        <dbReference type="Proteomes" id="UP001220324"/>
    </source>
</evidence>
<dbReference type="GO" id="GO:0005634">
    <property type="term" value="C:nucleus"/>
    <property type="evidence" value="ECO:0007669"/>
    <property type="project" value="UniProtKB-SubCell"/>
</dbReference>
<organism evidence="5 6">
    <name type="scientific">Penicillium frequentans</name>
    <dbReference type="NCBI Taxonomy" id="3151616"/>
    <lineage>
        <taxon>Eukaryota</taxon>
        <taxon>Fungi</taxon>
        <taxon>Dikarya</taxon>
        <taxon>Ascomycota</taxon>
        <taxon>Pezizomycotina</taxon>
        <taxon>Eurotiomycetes</taxon>
        <taxon>Eurotiomycetidae</taxon>
        <taxon>Eurotiales</taxon>
        <taxon>Aspergillaceae</taxon>
        <taxon>Penicillium</taxon>
    </lineage>
</organism>
<keyword evidence="2" id="KW-0539">Nucleus</keyword>
<dbReference type="Proteomes" id="UP001220324">
    <property type="component" value="Unassembled WGS sequence"/>
</dbReference>
<feature type="compositionally biased region" description="Polar residues" evidence="3">
    <location>
        <begin position="473"/>
        <end position="487"/>
    </location>
</feature>
<dbReference type="GO" id="GO:0007064">
    <property type="term" value="P:mitotic sister chromatid cohesion"/>
    <property type="evidence" value="ECO:0007669"/>
    <property type="project" value="TreeGrafter"/>
</dbReference>
<dbReference type="GO" id="GO:0003682">
    <property type="term" value="F:chromatin binding"/>
    <property type="evidence" value="ECO:0007669"/>
    <property type="project" value="TreeGrafter"/>
</dbReference>
<dbReference type="PANTHER" id="PTHR12585:SF70">
    <property type="entry name" value="RAD21_REC8 N TERMINAL DOMAIN PROTEIN (AFU_ORTHOLOGUE AFUA_6G02900)"/>
    <property type="match status" value="1"/>
</dbReference>
<evidence type="ECO:0000256" key="1">
    <source>
        <dbReference type="ARBA" id="ARBA00004123"/>
    </source>
</evidence>
<dbReference type="InterPro" id="IPR039781">
    <property type="entry name" value="Rad21/Rec8-like"/>
</dbReference>
<evidence type="ECO:0000256" key="3">
    <source>
        <dbReference type="SAM" id="MobiDB-lite"/>
    </source>
</evidence>
<name>A0AAD6D6U7_9EURO</name>
<sequence length="666" mass="73082">MFYSHEILTSPEHGVATIWLVATLGSRSITRRFNRKAILEVDVPGACNVIVNPEAPMALRLQGNLLFGVSRVYHEQCGYALLDAQSMHDKMISTLKVLPGGGLDPFAGKAKPSSLVLPYDPTFLPETNLPGLNIDFNILDLMNDEGSSQWSSLWSKSPAGSHSSASRVSVHLDLGSDDLLQDGTMIGFDDGGMESAHKHGLSGKIGRHNLGDEEGVLLQPDFEFDENGNIVELDATNLSPRKRPKHSLPEQAESEGFTGGQTGELMDLTEDAALTGVDAAMEIDTHAKEHETILSVEGGPNQDGPAQQEEIQFVGEQRARRQYNRVVRSIETDTNTTLRNTDLARWNNEYITNMANASKQKQQNKVQTTVKKNAAFWVFGQGIGYVGKGLGAQHEDHPLKCFSGEGLENTLYGNNQRSATKKDSSNPEEESDTDTDTDTNTSQQRRSKEKGMNTIDIEIGRHAPPSLMDEHSSQMPWNLNSAQSSRTGRLGSLSELSSKFPIGESSLRPGRRGRLTSASPLSGRGYRERLESLSLQGGDGLEGFDEDLEISRYLEAELAADNEDIAALSRRASAIQRVASQLDQESMNFFDFIQETMDEDGQGEMAFSDLLPPGKTSRTVATQGLMNVLTLATKGVLSVSQEPYRDTGVENWGTRYDYGEIFMRMV</sequence>
<reference evidence="5 6" key="1">
    <citation type="journal article" date="2023" name="IMA Fungus">
        <title>Comparative genomic study of the Penicillium genus elucidates a diverse pangenome and 15 lateral gene transfer events.</title>
        <authorList>
            <person name="Petersen C."/>
            <person name="Sorensen T."/>
            <person name="Nielsen M.R."/>
            <person name="Sondergaard T.E."/>
            <person name="Sorensen J.L."/>
            <person name="Fitzpatrick D.A."/>
            <person name="Frisvad J.C."/>
            <person name="Nielsen K.L."/>
        </authorList>
    </citation>
    <scope>NUCLEOTIDE SEQUENCE [LARGE SCALE GENOMIC DNA]</scope>
    <source>
        <strain evidence="5 6">IBT 35679</strain>
    </source>
</reference>
<keyword evidence="6" id="KW-1185">Reference proteome</keyword>
<dbReference type="AlphaFoldDB" id="A0AAD6D6U7"/>
<dbReference type="PANTHER" id="PTHR12585">
    <property type="entry name" value="SCC1 / RAD21 FAMILY MEMBER"/>
    <property type="match status" value="1"/>
</dbReference>
<dbReference type="GO" id="GO:0030892">
    <property type="term" value="C:mitotic cohesin complex"/>
    <property type="evidence" value="ECO:0007669"/>
    <property type="project" value="TreeGrafter"/>
</dbReference>
<feature type="domain" description="Rad21/Rec8-like protein N-terminal" evidence="4">
    <location>
        <begin position="1"/>
        <end position="97"/>
    </location>
</feature>
<evidence type="ECO:0000256" key="2">
    <source>
        <dbReference type="ARBA" id="ARBA00023242"/>
    </source>
</evidence>
<evidence type="ECO:0000259" key="4">
    <source>
        <dbReference type="Pfam" id="PF04825"/>
    </source>
</evidence>
<dbReference type="CDD" id="cd21789">
    <property type="entry name" value="Rad21_Rec8_M_SpRec8p-like"/>
    <property type="match status" value="1"/>
</dbReference>
<accession>A0AAD6D6U7</accession>
<gene>
    <name evidence="5" type="ORF">N7494_000995</name>
</gene>
<feature type="region of interest" description="Disordered" evidence="3">
    <location>
        <begin position="239"/>
        <end position="263"/>
    </location>
</feature>
<dbReference type="Pfam" id="PF04825">
    <property type="entry name" value="Rad21_Rec8_N"/>
    <property type="match status" value="1"/>
</dbReference>
<feature type="compositionally biased region" description="Acidic residues" evidence="3">
    <location>
        <begin position="426"/>
        <end position="437"/>
    </location>
</feature>
<comment type="subcellular location">
    <subcellularLocation>
        <location evidence="1">Nucleus</location>
    </subcellularLocation>
</comment>
<dbReference type="EMBL" id="JAQIZZ010000001">
    <property type="protein sequence ID" value="KAJ5557080.1"/>
    <property type="molecule type" value="Genomic_DNA"/>
</dbReference>
<feature type="region of interest" description="Disordered" evidence="3">
    <location>
        <begin position="411"/>
        <end position="523"/>
    </location>
</feature>
<dbReference type="InterPro" id="IPR006910">
    <property type="entry name" value="Rad21_Rec8_N"/>
</dbReference>
<evidence type="ECO:0000313" key="5">
    <source>
        <dbReference type="EMBL" id="KAJ5557080.1"/>
    </source>
</evidence>
<comment type="caution">
    <text evidence="5">The sequence shown here is derived from an EMBL/GenBank/DDBJ whole genome shotgun (WGS) entry which is preliminary data.</text>
</comment>
<proteinExistence type="predicted"/>